<reference evidence="3 5" key="1">
    <citation type="submission" date="2020-01" db="EMBL/GenBank/DDBJ databases">
        <authorList>
            <consortium name="DOE Joint Genome Institute"/>
            <person name="Haridas S."/>
            <person name="Albert R."/>
            <person name="Binder M."/>
            <person name="Bloem J."/>
            <person name="Labutti K."/>
            <person name="Salamov A."/>
            <person name="Andreopoulos B."/>
            <person name="Baker S.E."/>
            <person name="Barry K."/>
            <person name="Bills G."/>
            <person name="Bluhm B.H."/>
            <person name="Cannon C."/>
            <person name="Castanera R."/>
            <person name="Culley D.E."/>
            <person name="Daum C."/>
            <person name="Ezra D."/>
            <person name="Gonzalez J.B."/>
            <person name="Henrissat B."/>
            <person name="Kuo A."/>
            <person name="Liang C."/>
            <person name="Lipzen A."/>
            <person name="Lutzoni F."/>
            <person name="Magnuson J."/>
            <person name="Mondo S."/>
            <person name="Nolan M."/>
            <person name="Ohm R."/>
            <person name="Pangilinan J."/>
            <person name="Park H.-J."/>
            <person name="Ramirez L."/>
            <person name="Alfaro M."/>
            <person name="Sun H."/>
            <person name="Tritt A."/>
            <person name="Yoshinaga Y."/>
            <person name="Zwiers L.-H."/>
            <person name="Turgeon B.G."/>
            <person name="Goodwin S.B."/>
            <person name="Spatafora J.W."/>
            <person name="Crous P.W."/>
            <person name="Grigoriev I.V."/>
        </authorList>
    </citation>
    <scope>NUCLEOTIDE SEQUENCE</scope>
    <source>
        <strain evidence="3 5">CBS 781.70</strain>
    </source>
</reference>
<keyword evidence="4" id="KW-1185">Reference proteome</keyword>
<dbReference type="GeneID" id="54415749"/>
<feature type="chain" id="PRO_5044631857" description="GH16 domain-containing protein" evidence="1">
    <location>
        <begin position="24"/>
        <end position="338"/>
    </location>
</feature>
<dbReference type="OrthoDB" id="192832at2759"/>
<dbReference type="Gene3D" id="2.60.120.200">
    <property type="match status" value="1"/>
</dbReference>
<proteinExistence type="predicted"/>
<dbReference type="InterPro" id="IPR000757">
    <property type="entry name" value="Beta-glucanase-like"/>
</dbReference>
<sequence>MYSSSLLVSTLALALSAVPAVQSRHAPGLHPHRHLAPRETYPQWCLKDGYTGKDVFNYFNFFTGPDPTNGFVEYVDKETAEKEGLVKTIGDAAYFGVDSDTVLTGPSASQKLRRQQSVGRKSIRVQGIKTIDEGLVIVDVAHMPGAACGTWPALWTMGEGEWPKNGEIDIVEGINLNSANRMVLHTEAKCDISNADATGTLINPQCAVSAGTEGCAVEDQRPTSFGTGFNANGGGVYALLWTDDAIKMWFFPRGSVPSSITEKMPHPEEFGPPAANFEGDCDIPSAFGAQRLILNTDFCGDWAGNAWEASGCPMTPGLDQIYSCVKYVAENPLAFKES</sequence>
<dbReference type="PROSITE" id="PS51762">
    <property type="entry name" value="GH16_2"/>
    <property type="match status" value="1"/>
</dbReference>
<feature type="domain" description="GH16" evidence="2">
    <location>
        <begin position="34"/>
        <end position="311"/>
    </location>
</feature>
<evidence type="ECO:0000313" key="3">
    <source>
        <dbReference type="EMBL" id="KAF1813330.1"/>
    </source>
</evidence>
<dbReference type="Proteomes" id="UP000504638">
    <property type="component" value="Unplaced"/>
</dbReference>
<dbReference type="AlphaFoldDB" id="A0A6G1G629"/>
<organism evidence="3">
    <name type="scientific">Eremomyces bilateralis CBS 781.70</name>
    <dbReference type="NCBI Taxonomy" id="1392243"/>
    <lineage>
        <taxon>Eukaryota</taxon>
        <taxon>Fungi</taxon>
        <taxon>Dikarya</taxon>
        <taxon>Ascomycota</taxon>
        <taxon>Pezizomycotina</taxon>
        <taxon>Dothideomycetes</taxon>
        <taxon>Dothideomycetes incertae sedis</taxon>
        <taxon>Eremomycetales</taxon>
        <taxon>Eremomycetaceae</taxon>
        <taxon>Eremomyces</taxon>
    </lineage>
</organism>
<dbReference type="GO" id="GO:0004553">
    <property type="term" value="F:hydrolase activity, hydrolyzing O-glycosyl compounds"/>
    <property type="evidence" value="ECO:0007669"/>
    <property type="project" value="InterPro"/>
</dbReference>
<dbReference type="InterPro" id="IPR013320">
    <property type="entry name" value="ConA-like_dom_sf"/>
</dbReference>
<gene>
    <name evidence="3 5" type="ORF">P152DRAFT_315084</name>
</gene>
<dbReference type="InterPro" id="IPR050546">
    <property type="entry name" value="Glycosyl_Hydrlase_16"/>
</dbReference>
<accession>A0A6G1G629</accession>
<dbReference type="SUPFAM" id="SSF49899">
    <property type="entry name" value="Concanavalin A-like lectins/glucanases"/>
    <property type="match status" value="1"/>
</dbReference>
<dbReference type="GO" id="GO:0009251">
    <property type="term" value="P:glucan catabolic process"/>
    <property type="evidence" value="ECO:0007669"/>
    <property type="project" value="TreeGrafter"/>
</dbReference>
<evidence type="ECO:0000256" key="1">
    <source>
        <dbReference type="SAM" id="SignalP"/>
    </source>
</evidence>
<dbReference type="RefSeq" id="XP_033534961.1">
    <property type="nucleotide sequence ID" value="XM_033675179.1"/>
</dbReference>
<keyword evidence="1" id="KW-0732">Signal</keyword>
<reference evidence="5" key="3">
    <citation type="submission" date="2025-04" db="UniProtKB">
        <authorList>
            <consortium name="RefSeq"/>
        </authorList>
    </citation>
    <scope>IDENTIFICATION</scope>
    <source>
        <strain evidence="5">CBS 781.70</strain>
    </source>
</reference>
<evidence type="ECO:0000313" key="4">
    <source>
        <dbReference type="Proteomes" id="UP000504638"/>
    </source>
</evidence>
<dbReference type="CDD" id="cd02181">
    <property type="entry name" value="GH16_fungal_Lam16A_glucanase"/>
    <property type="match status" value="1"/>
</dbReference>
<dbReference type="Pfam" id="PF26113">
    <property type="entry name" value="GH16_XgeA"/>
    <property type="match status" value="1"/>
</dbReference>
<name>A0A6G1G629_9PEZI</name>
<protein>
    <recommendedName>
        <fullName evidence="2">GH16 domain-containing protein</fullName>
    </recommendedName>
</protein>
<dbReference type="PANTHER" id="PTHR10963:SF24">
    <property type="entry name" value="GLYCOSIDASE C21B10.07-RELATED"/>
    <property type="match status" value="1"/>
</dbReference>
<dbReference type="EMBL" id="ML975155">
    <property type="protein sequence ID" value="KAF1813330.1"/>
    <property type="molecule type" value="Genomic_DNA"/>
</dbReference>
<evidence type="ECO:0000259" key="2">
    <source>
        <dbReference type="PROSITE" id="PS51762"/>
    </source>
</evidence>
<dbReference type="PANTHER" id="PTHR10963">
    <property type="entry name" value="GLYCOSYL HYDROLASE-RELATED"/>
    <property type="match status" value="1"/>
</dbReference>
<reference evidence="5" key="2">
    <citation type="submission" date="2020-04" db="EMBL/GenBank/DDBJ databases">
        <authorList>
            <consortium name="NCBI Genome Project"/>
        </authorList>
    </citation>
    <scope>NUCLEOTIDE SEQUENCE</scope>
    <source>
        <strain evidence="5">CBS 781.70</strain>
    </source>
</reference>
<evidence type="ECO:0000313" key="5">
    <source>
        <dbReference type="RefSeq" id="XP_033534961.1"/>
    </source>
</evidence>
<feature type="signal peptide" evidence="1">
    <location>
        <begin position="1"/>
        <end position="23"/>
    </location>
</feature>